<accession>A0A7W2HWD4</accession>
<keyword evidence="1" id="KW-1133">Transmembrane helix</keyword>
<proteinExistence type="predicted"/>
<organism evidence="3 4">
    <name type="scientific">Streptomyces griseoaurantiacus</name>
    <dbReference type="NCBI Taxonomy" id="68213"/>
    <lineage>
        <taxon>Bacteria</taxon>
        <taxon>Bacillati</taxon>
        <taxon>Actinomycetota</taxon>
        <taxon>Actinomycetes</taxon>
        <taxon>Kitasatosporales</taxon>
        <taxon>Streptomycetaceae</taxon>
        <taxon>Streptomyces</taxon>
        <taxon>Streptomyces aurantiacus group</taxon>
    </lineage>
</organism>
<gene>
    <name evidence="3" type="ORF">H1X69_22170</name>
</gene>
<dbReference type="RefSeq" id="WP_191853838.1">
    <property type="nucleotide sequence ID" value="NZ_JACERG010000016.1"/>
</dbReference>
<dbReference type="EMBL" id="JACERG010000016">
    <property type="protein sequence ID" value="MBA5224109.1"/>
    <property type="molecule type" value="Genomic_DNA"/>
</dbReference>
<dbReference type="Pfam" id="PF20182">
    <property type="entry name" value="DUF6545"/>
    <property type="match status" value="1"/>
</dbReference>
<evidence type="ECO:0000256" key="1">
    <source>
        <dbReference type="SAM" id="Phobius"/>
    </source>
</evidence>
<dbReference type="Proteomes" id="UP000587608">
    <property type="component" value="Unassembled WGS sequence"/>
</dbReference>
<evidence type="ECO:0000313" key="4">
    <source>
        <dbReference type="Proteomes" id="UP000587608"/>
    </source>
</evidence>
<dbReference type="InterPro" id="IPR046675">
    <property type="entry name" value="DUF6545"/>
</dbReference>
<keyword evidence="1" id="KW-0472">Membrane</keyword>
<dbReference type="NCBIfam" id="NF042915">
    <property type="entry name" value="MAB_1171c_fam"/>
    <property type="match status" value="1"/>
</dbReference>
<name>A0A7W2HWD4_9ACTN</name>
<feature type="transmembrane region" description="Helical" evidence="1">
    <location>
        <begin position="56"/>
        <end position="74"/>
    </location>
</feature>
<evidence type="ECO:0000259" key="2">
    <source>
        <dbReference type="Pfam" id="PF20182"/>
    </source>
</evidence>
<reference evidence="3 4" key="1">
    <citation type="submission" date="2020-07" db="EMBL/GenBank/DDBJ databases">
        <title>Differential regulation of undecylprodigiosin biosynthesis in the yeast-scavenging Streptomyces strain MBK6.</title>
        <authorList>
            <person name="Baral B."/>
            <person name="Siitonen V."/>
            <person name="Laughlin M."/>
            <person name="Yamada K."/>
            <person name="Ilomaeki M."/>
            <person name="Metsae-Ketelae M."/>
            <person name="Niemi J."/>
        </authorList>
    </citation>
    <scope>NUCLEOTIDE SEQUENCE [LARGE SCALE GENOMIC DNA]</scope>
    <source>
        <strain evidence="3 4">MBK6</strain>
    </source>
</reference>
<feature type="transmembrane region" description="Helical" evidence="1">
    <location>
        <begin position="94"/>
        <end position="117"/>
    </location>
</feature>
<keyword evidence="1" id="KW-0812">Transmembrane</keyword>
<comment type="caution">
    <text evidence="3">The sequence shown here is derived from an EMBL/GenBank/DDBJ whole genome shotgun (WGS) entry which is preliminary data.</text>
</comment>
<dbReference type="AlphaFoldDB" id="A0A7W2HWD4"/>
<protein>
    <recommendedName>
        <fullName evidence="2">DUF6545 domain-containing protein</fullName>
    </recommendedName>
</protein>
<evidence type="ECO:0000313" key="3">
    <source>
        <dbReference type="EMBL" id="MBA5224109.1"/>
    </source>
</evidence>
<dbReference type="InterPro" id="IPR050039">
    <property type="entry name" value="MAB_1171c-like"/>
</dbReference>
<sequence>MTLRTDKVARAFDASTHVNNLTTLIKHTCGLIAAHAVLNLVHAVVPDSARGRSLRINAALPASCAAAMTVLFATAPQPREVADPLTEYAGSWQITAYGTVFLAYLTTALVSGCRLCWKWGRQPGSGRTGLGLKIVCAGLLLGIAYAVHRAVALLLRAAGADPLSRRADEALSDFFLYGSLVLLVIGTSLPASRRLHAWVTAHRDLLQLYPLWHDLTEAAPVVRLHAPHSRLAEALDPRRTRDRLYRRTIEIRDAAMVLSDHASADLRAEAERHVASHGLVGAQATVAAEACWLRQAQIARLRGDPPEGTHLPPASGGRDLASEIQALTQLARAYRSKPALTFARHP</sequence>
<feature type="transmembrane region" description="Helical" evidence="1">
    <location>
        <begin position="129"/>
        <end position="154"/>
    </location>
</feature>
<feature type="domain" description="DUF6545" evidence="2">
    <location>
        <begin position="197"/>
        <end position="336"/>
    </location>
</feature>